<keyword evidence="3" id="KW-1185">Reference proteome</keyword>
<comment type="caution">
    <text evidence="2">The sequence shown here is derived from an EMBL/GenBank/DDBJ whole genome shotgun (WGS) entry which is preliminary data.</text>
</comment>
<feature type="region of interest" description="Disordered" evidence="1">
    <location>
        <begin position="158"/>
        <end position="184"/>
    </location>
</feature>
<evidence type="ECO:0000313" key="3">
    <source>
        <dbReference type="Proteomes" id="UP001550210"/>
    </source>
</evidence>
<dbReference type="RefSeq" id="WP_355399467.1">
    <property type="nucleotide sequence ID" value="NZ_JBEXPZ010000034.1"/>
</dbReference>
<evidence type="ECO:0000313" key="2">
    <source>
        <dbReference type="EMBL" id="MET9847928.1"/>
    </source>
</evidence>
<sequence>MSAPLQLFVAEGTFGVLDGGDIPVDTADWSNGLAAPMSHGAIILTGIRTGDVQVTAEARDTPPQTTDHAPWDEVVDVSVLCQSGQLLVESLDLGPAEDLPDLATAGPGWYRIRVHAHGRNTNPDGTDSDPIERYLLTVWPSAPEAAAVLKSSQRIAAELARHTDQPEHGPLPTPPADPPLIKPE</sequence>
<gene>
    <name evidence="2" type="ORF">ABZZ21_25950</name>
</gene>
<dbReference type="Proteomes" id="UP001550210">
    <property type="component" value="Unassembled WGS sequence"/>
</dbReference>
<protein>
    <submittedName>
        <fullName evidence="2">Uncharacterized protein</fullName>
    </submittedName>
</protein>
<feature type="compositionally biased region" description="Pro residues" evidence="1">
    <location>
        <begin position="169"/>
        <end position="184"/>
    </location>
</feature>
<organism evidence="2 3">
    <name type="scientific">Streptomyces ossamyceticus</name>
    <dbReference type="NCBI Taxonomy" id="249581"/>
    <lineage>
        <taxon>Bacteria</taxon>
        <taxon>Bacillati</taxon>
        <taxon>Actinomycetota</taxon>
        <taxon>Actinomycetes</taxon>
        <taxon>Kitasatosporales</taxon>
        <taxon>Streptomycetaceae</taxon>
        <taxon>Streptomyces</taxon>
    </lineage>
</organism>
<evidence type="ECO:0000256" key="1">
    <source>
        <dbReference type="SAM" id="MobiDB-lite"/>
    </source>
</evidence>
<reference evidence="2 3" key="1">
    <citation type="submission" date="2024-06" db="EMBL/GenBank/DDBJ databases">
        <title>The Natural Products Discovery Center: Release of the First 8490 Sequenced Strains for Exploring Actinobacteria Biosynthetic Diversity.</title>
        <authorList>
            <person name="Kalkreuter E."/>
            <person name="Kautsar S.A."/>
            <person name="Yang D."/>
            <person name="Bader C.D."/>
            <person name="Teijaro C.N."/>
            <person name="Fluegel L."/>
            <person name="Davis C.M."/>
            <person name="Simpson J.R."/>
            <person name="Lauterbach L."/>
            <person name="Steele A.D."/>
            <person name="Gui C."/>
            <person name="Meng S."/>
            <person name="Li G."/>
            <person name="Viehrig K."/>
            <person name="Ye F."/>
            <person name="Su P."/>
            <person name="Kiefer A.F."/>
            <person name="Nichols A."/>
            <person name="Cepeda A.J."/>
            <person name="Yan W."/>
            <person name="Fan B."/>
            <person name="Jiang Y."/>
            <person name="Adhikari A."/>
            <person name="Zheng C.-J."/>
            <person name="Schuster L."/>
            <person name="Cowan T.M."/>
            <person name="Smanski M.J."/>
            <person name="Chevrette M.G."/>
            <person name="De Carvalho L.P.S."/>
            <person name="Shen B."/>
        </authorList>
    </citation>
    <scope>NUCLEOTIDE SEQUENCE [LARGE SCALE GENOMIC DNA]</scope>
    <source>
        <strain evidence="2 3">NPDC006434</strain>
    </source>
</reference>
<accession>A0ABV2V286</accession>
<name>A0ABV2V286_9ACTN</name>
<dbReference type="EMBL" id="JBEXPZ010000034">
    <property type="protein sequence ID" value="MET9847928.1"/>
    <property type="molecule type" value="Genomic_DNA"/>
</dbReference>
<proteinExistence type="predicted"/>